<organism evidence="3 4">
    <name type="scientific">Candidatus Butyricicoccus avistercoris</name>
    <dbReference type="NCBI Taxonomy" id="2838518"/>
    <lineage>
        <taxon>Bacteria</taxon>
        <taxon>Bacillati</taxon>
        <taxon>Bacillota</taxon>
        <taxon>Clostridia</taxon>
        <taxon>Eubacteriales</taxon>
        <taxon>Butyricicoccaceae</taxon>
        <taxon>Butyricicoccus</taxon>
    </lineage>
</organism>
<proteinExistence type="predicted"/>
<dbReference type="Proteomes" id="UP000886808">
    <property type="component" value="Unassembled WGS sequence"/>
</dbReference>
<protein>
    <submittedName>
        <fullName evidence="3">C39 family peptidase</fullName>
    </submittedName>
</protein>
<reference evidence="3" key="1">
    <citation type="journal article" date="2021" name="PeerJ">
        <title>Extensive microbial diversity within the chicken gut microbiome revealed by metagenomics and culture.</title>
        <authorList>
            <person name="Gilroy R."/>
            <person name="Ravi A."/>
            <person name="Getino M."/>
            <person name="Pursley I."/>
            <person name="Horton D.L."/>
            <person name="Alikhan N.F."/>
            <person name="Baker D."/>
            <person name="Gharbi K."/>
            <person name="Hall N."/>
            <person name="Watson M."/>
            <person name="Adriaenssens E.M."/>
            <person name="Foster-Nyarko E."/>
            <person name="Jarju S."/>
            <person name="Secka A."/>
            <person name="Antonio M."/>
            <person name="Oren A."/>
            <person name="Chaudhuri R.R."/>
            <person name="La Ragione R."/>
            <person name="Hildebrand F."/>
            <person name="Pallen M.J."/>
        </authorList>
    </citation>
    <scope>NUCLEOTIDE SEQUENCE</scope>
    <source>
        <strain evidence="3">CHK193-4272</strain>
    </source>
</reference>
<evidence type="ECO:0000313" key="4">
    <source>
        <dbReference type="Proteomes" id="UP000886808"/>
    </source>
</evidence>
<feature type="region of interest" description="Disordered" evidence="1">
    <location>
        <begin position="88"/>
        <end position="108"/>
    </location>
</feature>
<dbReference type="Gene3D" id="3.90.70.10">
    <property type="entry name" value="Cysteine proteinases"/>
    <property type="match status" value="1"/>
</dbReference>
<feature type="domain" description="Peptidase C39-like" evidence="2">
    <location>
        <begin position="125"/>
        <end position="258"/>
    </location>
</feature>
<evidence type="ECO:0000259" key="2">
    <source>
        <dbReference type="Pfam" id="PF13529"/>
    </source>
</evidence>
<accession>A0A9D1THN5</accession>
<dbReference type="EMBL" id="DXIE01000028">
    <property type="protein sequence ID" value="HIV62023.1"/>
    <property type="molecule type" value="Genomic_DNA"/>
</dbReference>
<dbReference type="Pfam" id="PF13529">
    <property type="entry name" value="Peptidase_C39_2"/>
    <property type="match status" value="1"/>
</dbReference>
<dbReference type="InterPro" id="IPR039564">
    <property type="entry name" value="Peptidase_C39-like"/>
</dbReference>
<sequence>MKRNKSKFEKLKMTVLAIFLFIICVGGIELAICYWHDPHIFTKIVTPVQNAAKTTLSNGKKLAIDTSNWLSNKKDWFDAKLKQLGEKLTQPQKSKTEQNEQESENSSGVMTRVNGVETLTGGTIPVTYFAQNDPEWKDQLYGNDPIGVYGCGPTSLAMVVNSLGVESTTPALMAAFCAEQGYWAPQSGSYHNIVQGVSAAFGIKCTAPAALDKDELITRLSGGEIAIALMGPGHFTDTGHFIVLRGVTKDNKILVADPISRTRSLQEWDSELIISELSMSRSSGAPLWFLSVDK</sequence>
<gene>
    <name evidence="3" type="ORF">H9746_04135</name>
</gene>
<comment type="caution">
    <text evidence="3">The sequence shown here is derived from an EMBL/GenBank/DDBJ whole genome shotgun (WGS) entry which is preliminary data.</text>
</comment>
<reference evidence="3" key="2">
    <citation type="submission" date="2021-04" db="EMBL/GenBank/DDBJ databases">
        <authorList>
            <person name="Gilroy R."/>
        </authorList>
    </citation>
    <scope>NUCLEOTIDE SEQUENCE</scope>
    <source>
        <strain evidence="3">CHK193-4272</strain>
    </source>
</reference>
<evidence type="ECO:0000256" key="1">
    <source>
        <dbReference type="SAM" id="MobiDB-lite"/>
    </source>
</evidence>
<dbReference type="AlphaFoldDB" id="A0A9D1THN5"/>
<evidence type="ECO:0000313" key="3">
    <source>
        <dbReference type="EMBL" id="HIV62023.1"/>
    </source>
</evidence>
<name>A0A9D1THN5_9FIRM</name>